<dbReference type="AlphaFoldDB" id="A0A1T4U694"/>
<dbReference type="STRING" id="634771.SAMN04488128_11017"/>
<feature type="region of interest" description="Disordered" evidence="1">
    <location>
        <begin position="64"/>
        <end position="92"/>
    </location>
</feature>
<accession>A0A1T4U694</accession>
<feature type="compositionally biased region" description="Polar residues" evidence="1">
    <location>
        <begin position="64"/>
        <end position="76"/>
    </location>
</feature>
<proteinExistence type="predicted"/>
<keyword evidence="2" id="KW-1133">Transmembrane helix</keyword>
<reference evidence="4" key="1">
    <citation type="submission" date="2017-02" db="EMBL/GenBank/DDBJ databases">
        <authorList>
            <person name="Varghese N."/>
            <person name="Submissions S."/>
        </authorList>
    </citation>
    <scope>NUCLEOTIDE SEQUENCE [LARGE SCALE GENOMIC DNA]</scope>
    <source>
        <strain evidence="4">DSM 22224</strain>
    </source>
</reference>
<protein>
    <submittedName>
        <fullName evidence="3">Uncharacterized protein</fullName>
    </submittedName>
</protein>
<evidence type="ECO:0000256" key="2">
    <source>
        <dbReference type="SAM" id="Phobius"/>
    </source>
</evidence>
<sequence>MLFTNFLLLSLRFIRSHTFMRTPKHTYQFIRRISAIFSMLLFVWVTVSMPYILITQAEQKQKTHTLSKQNTDTYSGLNEERSGFNEERVEEDSPLSEYLVERKEGMPLILGHVQHIMGEDTFYLVHHSLELITPPPERQLTLA</sequence>
<organism evidence="3 4">
    <name type="scientific">Chitinophaga eiseniae</name>
    <dbReference type="NCBI Taxonomy" id="634771"/>
    <lineage>
        <taxon>Bacteria</taxon>
        <taxon>Pseudomonadati</taxon>
        <taxon>Bacteroidota</taxon>
        <taxon>Chitinophagia</taxon>
        <taxon>Chitinophagales</taxon>
        <taxon>Chitinophagaceae</taxon>
        <taxon>Chitinophaga</taxon>
    </lineage>
</organism>
<keyword evidence="2" id="KW-0472">Membrane</keyword>
<evidence type="ECO:0000256" key="1">
    <source>
        <dbReference type="SAM" id="MobiDB-lite"/>
    </source>
</evidence>
<name>A0A1T4U694_9BACT</name>
<gene>
    <name evidence="3" type="ORF">SAMN04488128_11017</name>
</gene>
<dbReference type="Proteomes" id="UP000190367">
    <property type="component" value="Unassembled WGS sequence"/>
</dbReference>
<evidence type="ECO:0000313" key="4">
    <source>
        <dbReference type="Proteomes" id="UP000190367"/>
    </source>
</evidence>
<keyword evidence="2" id="KW-0812">Transmembrane</keyword>
<feature type="transmembrane region" description="Helical" evidence="2">
    <location>
        <begin position="32"/>
        <end position="54"/>
    </location>
</feature>
<feature type="compositionally biased region" description="Basic and acidic residues" evidence="1">
    <location>
        <begin position="78"/>
        <end position="87"/>
    </location>
</feature>
<dbReference type="EMBL" id="FUWZ01000010">
    <property type="protein sequence ID" value="SKA48120.1"/>
    <property type="molecule type" value="Genomic_DNA"/>
</dbReference>
<keyword evidence="4" id="KW-1185">Reference proteome</keyword>
<evidence type="ECO:0000313" key="3">
    <source>
        <dbReference type="EMBL" id="SKA48120.1"/>
    </source>
</evidence>